<evidence type="ECO:0000313" key="2">
    <source>
        <dbReference type="Proteomes" id="UP001497516"/>
    </source>
</evidence>
<name>A0AAV2GT05_9ROSI</name>
<sequence length="78" mass="8410">MDADLPLVATKEVRGSGGHKRIITIYEAKPSPPETPPAASSSSLLLTSAVTQIQSEYAVRASSKILHQLLHCKKMPKK</sequence>
<keyword evidence="2" id="KW-1185">Reference proteome</keyword>
<accession>A0AAV2GT05</accession>
<reference evidence="1 2" key="1">
    <citation type="submission" date="2024-04" db="EMBL/GenBank/DDBJ databases">
        <authorList>
            <person name="Fracassetti M."/>
        </authorList>
    </citation>
    <scope>NUCLEOTIDE SEQUENCE [LARGE SCALE GENOMIC DNA]</scope>
</reference>
<dbReference type="AlphaFoldDB" id="A0AAV2GT05"/>
<proteinExistence type="predicted"/>
<gene>
    <name evidence="1" type="ORF">LTRI10_LOCUS51717</name>
</gene>
<evidence type="ECO:0000313" key="1">
    <source>
        <dbReference type="EMBL" id="CAL1412420.1"/>
    </source>
</evidence>
<dbReference type="Proteomes" id="UP001497516">
    <property type="component" value="Chromosome 9"/>
</dbReference>
<organism evidence="1 2">
    <name type="scientific">Linum trigynum</name>
    <dbReference type="NCBI Taxonomy" id="586398"/>
    <lineage>
        <taxon>Eukaryota</taxon>
        <taxon>Viridiplantae</taxon>
        <taxon>Streptophyta</taxon>
        <taxon>Embryophyta</taxon>
        <taxon>Tracheophyta</taxon>
        <taxon>Spermatophyta</taxon>
        <taxon>Magnoliopsida</taxon>
        <taxon>eudicotyledons</taxon>
        <taxon>Gunneridae</taxon>
        <taxon>Pentapetalae</taxon>
        <taxon>rosids</taxon>
        <taxon>fabids</taxon>
        <taxon>Malpighiales</taxon>
        <taxon>Linaceae</taxon>
        <taxon>Linum</taxon>
    </lineage>
</organism>
<dbReference type="EMBL" id="OZ034822">
    <property type="protein sequence ID" value="CAL1412420.1"/>
    <property type="molecule type" value="Genomic_DNA"/>
</dbReference>
<protein>
    <submittedName>
        <fullName evidence="1">Uncharacterized protein</fullName>
    </submittedName>
</protein>